<dbReference type="InterPro" id="IPR006626">
    <property type="entry name" value="PbH1"/>
</dbReference>
<evidence type="ECO:0000256" key="3">
    <source>
        <dbReference type="ARBA" id="ARBA00022786"/>
    </source>
</evidence>
<evidence type="ECO:0000256" key="2">
    <source>
        <dbReference type="ARBA" id="ARBA00022737"/>
    </source>
</evidence>
<comment type="pathway">
    <text evidence="1">Protein modification; protein ubiquitination.</text>
</comment>
<dbReference type="InterPro" id="IPR011050">
    <property type="entry name" value="Pectin_lyase_fold/virulence"/>
</dbReference>
<proteinExistence type="predicted"/>
<keyword evidence="2" id="KW-0677">Repeat</keyword>
<dbReference type="RefSeq" id="WP_006653083.1">
    <property type="nucleotide sequence ID" value="NZ_AOIM01000026.1"/>
</dbReference>
<accession>L9ZZF9</accession>
<dbReference type="InterPro" id="IPR006633">
    <property type="entry name" value="Carb-bd_sugar_hydrolysis-dom"/>
</dbReference>
<dbReference type="STRING" id="1227493.C483_09369"/>
<protein>
    <submittedName>
        <fullName evidence="7">Parallel beta-helix repeat-containing protein</fullName>
    </submittedName>
</protein>
<keyword evidence="5" id="KW-0812">Transmembrane</keyword>
<comment type="caution">
    <text evidence="7">The sequence shown here is derived from an EMBL/GenBank/DDBJ whole genome shotgun (WGS) entry which is preliminary data.</text>
</comment>
<dbReference type="SUPFAM" id="SSF51126">
    <property type="entry name" value="Pectin lyase-like"/>
    <property type="match status" value="1"/>
</dbReference>
<gene>
    <name evidence="7" type="ORF">C483_09369</name>
</gene>
<evidence type="ECO:0000313" key="7">
    <source>
        <dbReference type="EMBL" id="ELY91739.1"/>
    </source>
</evidence>
<dbReference type="InterPro" id="IPR022441">
    <property type="entry name" value="Para_beta_helix_rpt-2"/>
</dbReference>
<dbReference type="PANTHER" id="PTHR22990">
    <property type="entry name" value="F-BOX ONLY PROTEIN"/>
    <property type="match status" value="1"/>
</dbReference>
<dbReference type="AlphaFoldDB" id="L9ZZF9"/>
<dbReference type="SMART" id="SM00722">
    <property type="entry name" value="CASH"/>
    <property type="match status" value="2"/>
</dbReference>
<dbReference type="Pfam" id="PF05048">
    <property type="entry name" value="NosD"/>
    <property type="match status" value="1"/>
</dbReference>
<reference evidence="7 8" key="1">
    <citation type="journal article" date="2014" name="PLoS Genet.">
        <title>Phylogenetically driven sequencing of extremely halophilic archaea reveals strategies for static and dynamic osmo-response.</title>
        <authorList>
            <person name="Becker E.A."/>
            <person name="Seitzer P.M."/>
            <person name="Tritt A."/>
            <person name="Larsen D."/>
            <person name="Krusor M."/>
            <person name="Yao A.I."/>
            <person name="Wu D."/>
            <person name="Madern D."/>
            <person name="Eisen J.A."/>
            <person name="Darling A.E."/>
            <person name="Facciotti M.T."/>
        </authorList>
    </citation>
    <scope>NUCLEOTIDE SEQUENCE [LARGE SCALE GENOMIC DNA]</scope>
    <source>
        <strain evidence="7 8">JCM 10989</strain>
    </source>
</reference>
<evidence type="ECO:0000313" key="8">
    <source>
        <dbReference type="Proteomes" id="UP000011519"/>
    </source>
</evidence>
<dbReference type="InterPro" id="IPR026464">
    <property type="entry name" value="NosD_copper_fam"/>
</dbReference>
<evidence type="ECO:0000256" key="5">
    <source>
        <dbReference type="SAM" id="Phobius"/>
    </source>
</evidence>
<dbReference type="PANTHER" id="PTHR22990:SF15">
    <property type="entry name" value="F-BOX ONLY PROTEIN 10"/>
    <property type="match status" value="1"/>
</dbReference>
<keyword evidence="5" id="KW-0472">Membrane</keyword>
<name>L9ZZF9_9EURY</name>
<keyword evidence="8" id="KW-1185">Reference proteome</keyword>
<dbReference type="NCBIfam" id="TIGR04247">
    <property type="entry name" value="NosD_copper_fam"/>
    <property type="match status" value="1"/>
</dbReference>
<dbReference type="SMART" id="SM00710">
    <property type="entry name" value="PbH1"/>
    <property type="match status" value="9"/>
</dbReference>
<feature type="region of interest" description="Disordered" evidence="4">
    <location>
        <begin position="33"/>
        <end position="63"/>
    </location>
</feature>
<dbReference type="InterPro" id="IPR051550">
    <property type="entry name" value="SCF-Subunits/Alg-Epimerases"/>
</dbReference>
<feature type="domain" description="Carbohydrate-binding/sugar hydrolysis" evidence="6">
    <location>
        <begin position="101"/>
        <end position="237"/>
    </location>
</feature>
<dbReference type="EMBL" id="AOIM01000026">
    <property type="protein sequence ID" value="ELY91739.1"/>
    <property type="molecule type" value="Genomic_DNA"/>
</dbReference>
<dbReference type="Gene3D" id="2.160.20.10">
    <property type="entry name" value="Single-stranded right-handed beta-helix, Pectin lyase-like"/>
    <property type="match status" value="1"/>
</dbReference>
<dbReference type="Proteomes" id="UP000011519">
    <property type="component" value="Unassembled WGS sequence"/>
</dbReference>
<feature type="domain" description="Carbohydrate-binding/sugar hydrolysis" evidence="6">
    <location>
        <begin position="243"/>
        <end position="420"/>
    </location>
</feature>
<evidence type="ECO:0000259" key="6">
    <source>
        <dbReference type="SMART" id="SM00722"/>
    </source>
</evidence>
<evidence type="ECO:0000256" key="1">
    <source>
        <dbReference type="ARBA" id="ARBA00004906"/>
    </source>
</evidence>
<dbReference type="InterPro" id="IPR012334">
    <property type="entry name" value="Pectin_lyas_fold"/>
</dbReference>
<dbReference type="InterPro" id="IPR007742">
    <property type="entry name" value="NosD_dom"/>
</dbReference>
<keyword evidence="5" id="KW-1133">Transmembrane helix</keyword>
<feature type="transmembrane region" description="Helical" evidence="5">
    <location>
        <begin position="12"/>
        <end position="32"/>
    </location>
</feature>
<dbReference type="OrthoDB" id="29186at2157"/>
<keyword evidence="3" id="KW-0833">Ubl conjugation pathway</keyword>
<evidence type="ECO:0000256" key="4">
    <source>
        <dbReference type="SAM" id="MobiDB-lite"/>
    </source>
</evidence>
<dbReference type="PATRIC" id="fig|1227493.4.peg.1859"/>
<sequence>MTDRDRDRDREAWLLIGAVVVLVGLGAAVVAADDPGSDTDATIDGWTPDVDDPREGEAPDEPGIATLGQQEYDSVQEAVDSAEAGDTVVLEGEFEEQITVETPNITLRAVDTADSERDTAGALIDGGGEGTVLEVTAANVTVDGVWIRETGPDRSAEDAGIYINDSDVTLSDVRITEATFGVWISEATDVTVENATIAGREAVGESQRGNGIHLDRANGAQLQDNEITVVRDGIYFSWSEGVTATGNTMWDLRYGVHYMYSNDNHLEGNVAFDNDVGFALMVSENLTITNNVAVNNDGPSGQGILVKDVDDTTIRDNAVVANRNGLYVYNAHGNNLTGNLILENEIGVQFTAGSSDELVVENSFIGNGQPAHAPTTAQIAWNDTERGNYWSDARAVDLDNDGTSETRYQPAGAVEAVIYDHPQAAIFAESPAFDAVRMAESSFPVIESPGVVDHRPLTEPPADDWRQYYENHDN</sequence>
<dbReference type="NCBIfam" id="TIGR03804">
    <property type="entry name" value="para_beta_helix"/>
    <property type="match status" value="2"/>
</dbReference>
<organism evidence="7 8">
    <name type="scientific">Natrialba hulunbeirensis JCM 10989</name>
    <dbReference type="NCBI Taxonomy" id="1227493"/>
    <lineage>
        <taxon>Archaea</taxon>
        <taxon>Methanobacteriati</taxon>
        <taxon>Methanobacteriota</taxon>
        <taxon>Stenosarchaea group</taxon>
        <taxon>Halobacteria</taxon>
        <taxon>Halobacteriales</taxon>
        <taxon>Natrialbaceae</taxon>
        <taxon>Natrialba</taxon>
    </lineage>
</organism>